<gene>
    <name evidence="2" type="ORF">PEVE_00020717</name>
</gene>
<keyword evidence="1" id="KW-0812">Transmembrane</keyword>
<keyword evidence="3" id="KW-1185">Reference proteome</keyword>
<evidence type="ECO:0000313" key="3">
    <source>
        <dbReference type="Proteomes" id="UP001159427"/>
    </source>
</evidence>
<reference evidence="2 3" key="1">
    <citation type="submission" date="2022-05" db="EMBL/GenBank/DDBJ databases">
        <authorList>
            <consortium name="Genoscope - CEA"/>
            <person name="William W."/>
        </authorList>
    </citation>
    <scope>NUCLEOTIDE SEQUENCE [LARGE SCALE GENOMIC DNA]</scope>
</reference>
<keyword evidence="1" id="KW-1133">Transmembrane helix</keyword>
<organism evidence="2 3">
    <name type="scientific">Porites evermanni</name>
    <dbReference type="NCBI Taxonomy" id="104178"/>
    <lineage>
        <taxon>Eukaryota</taxon>
        <taxon>Metazoa</taxon>
        <taxon>Cnidaria</taxon>
        <taxon>Anthozoa</taxon>
        <taxon>Hexacorallia</taxon>
        <taxon>Scleractinia</taxon>
        <taxon>Fungiina</taxon>
        <taxon>Poritidae</taxon>
        <taxon>Porites</taxon>
    </lineage>
</organism>
<keyword evidence="1" id="KW-0472">Membrane</keyword>
<dbReference type="EMBL" id="CALNXI010000278">
    <property type="protein sequence ID" value="CAH3023851.1"/>
    <property type="molecule type" value="Genomic_DNA"/>
</dbReference>
<protein>
    <submittedName>
        <fullName evidence="2">Uncharacterized protein</fullName>
    </submittedName>
</protein>
<proteinExistence type="predicted"/>
<dbReference type="InterPro" id="IPR036691">
    <property type="entry name" value="Endo/exonu/phosph_ase_sf"/>
</dbReference>
<dbReference type="Proteomes" id="UP001159427">
    <property type="component" value="Unassembled WGS sequence"/>
</dbReference>
<name>A0ABN8M5W9_9CNID</name>
<feature type="transmembrane region" description="Helical" evidence="1">
    <location>
        <begin position="12"/>
        <end position="35"/>
    </location>
</feature>
<evidence type="ECO:0000256" key="1">
    <source>
        <dbReference type="SAM" id="Phobius"/>
    </source>
</evidence>
<dbReference type="Gene3D" id="3.60.10.10">
    <property type="entry name" value="Endonuclease/exonuclease/phosphatase"/>
    <property type="match status" value="1"/>
</dbReference>
<comment type="caution">
    <text evidence="2">The sequence shown here is derived from an EMBL/GenBank/DDBJ whole genome shotgun (WGS) entry which is preliminary data.</text>
</comment>
<sequence>MIIVFYNQGIRYGMVNTVLPLYFLFSLLIILNFIALRTVEYHLILNSCLGLMYCLKSGIPYLDNSDIENNIRNPINSKYFYLHDFEKLTLSSNKSYFSLFYVNSLDAHLDDLHATSDLLGFPFQVIGVSETRENVLRGFKMNNVLHGYNLHSQPSRSAAGGVALYTSKSLNAVKRTDLSVTDEEFETVWVEIKNVISKSILCCCAYRHPSSSLERFTEHIETILHNLA</sequence>
<feature type="non-terminal residue" evidence="2">
    <location>
        <position position="228"/>
    </location>
</feature>
<accession>A0ABN8M5W9</accession>
<evidence type="ECO:0000313" key="2">
    <source>
        <dbReference type="EMBL" id="CAH3023851.1"/>
    </source>
</evidence>